<feature type="transmembrane region" description="Helical" evidence="7">
    <location>
        <begin position="341"/>
        <end position="362"/>
    </location>
</feature>
<keyword evidence="5 7" id="KW-1133">Transmembrane helix</keyword>
<evidence type="ECO:0000313" key="9">
    <source>
        <dbReference type="Proteomes" id="UP000317421"/>
    </source>
</evidence>
<feature type="transmembrane region" description="Helical" evidence="7">
    <location>
        <begin position="124"/>
        <end position="142"/>
    </location>
</feature>
<dbReference type="Pfam" id="PF13440">
    <property type="entry name" value="Polysacc_synt_3"/>
    <property type="match status" value="1"/>
</dbReference>
<feature type="transmembrane region" description="Helical" evidence="7">
    <location>
        <begin position="461"/>
        <end position="483"/>
    </location>
</feature>
<keyword evidence="6 7" id="KW-0472">Membrane</keyword>
<organism evidence="8 9">
    <name type="scientific">Botrimarina colliarenosi</name>
    <dbReference type="NCBI Taxonomy" id="2528001"/>
    <lineage>
        <taxon>Bacteria</taxon>
        <taxon>Pseudomonadati</taxon>
        <taxon>Planctomycetota</taxon>
        <taxon>Planctomycetia</taxon>
        <taxon>Pirellulales</taxon>
        <taxon>Lacipirellulaceae</taxon>
        <taxon>Botrimarina</taxon>
    </lineage>
</organism>
<dbReference type="PANTHER" id="PTHR30250:SF10">
    <property type="entry name" value="LIPOPOLYSACCHARIDE BIOSYNTHESIS PROTEIN WZXC"/>
    <property type="match status" value="1"/>
</dbReference>
<comment type="caution">
    <text evidence="8">The sequence shown here is derived from an EMBL/GenBank/DDBJ whole genome shotgun (WGS) entry which is preliminary data.</text>
</comment>
<evidence type="ECO:0000256" key="4">
    <source>
        <dbReference type="ARBA" id="ARBA00022692"/>
    </source>
</evidence>
<comment type="subcellular location">
    <subcellularLocation>
        <location evidence="1">Cell membrane</location>
        <topology evidence="1">Multi-pass membrane protein</topology>
    </subcellularLocation>
</comment>
<proteinExistence type="inferred from homology"/>
<evidence type="ECO:0000256" key="2">
    <source>
        <dbReference type="ARBA" id="ARBA00007430"/>
    </source>
</evidence>
<keyword evidence="9" id="KW-1185">Reference proteome</keyword>
<feature type="transmembrane region" description="Helical" evidence="7">
    <location>
        <begin position="371"/>
        <end position="392"/>
    </location>
</feature>
<comment type="similarity">
    <text evidence="2">Belongs to the polysaccharide synthase family.</text>
</comment>
<accession>A0A5C6ALK2</accession>
<feature type="transmembrane region" description="Helical" evidence="7">
    <location>
        <begin position="398"/>
        <end position="417"/>
    </location>
</feature>
<feature type="transmembrane region" description="Helical" evidence="7">
    <location>
        <begin position="25"/>
        <end position="48"/>
    </location>
</feature>
<evidence type="ECO:0000256" key="1">
    <source>
        <dbReference type="ARBA" id="ARBA00004651"/>
    </source>
</evidence>
<dbReference type="CDD" id="cd13127">
    <property type="entry name" value="MATE_tuaB_like"/>
    <property type="match status" value="1"/>
</dbReference>
<sequence>MPQQDYFCGDSVRENLRGKSLRGGAFSAISQAGTIVVSLGAIAALGRLLSPDDFGLVAIVAVFTGFASMFVDAGMSAATIQREKITKEQVSNLFWIATALGVLVALTLAALSPLIAWFYGDPRIVPVTLASVVAFVLAGMTIQHQALLSRAMQFDRLTVIKVVAHTLGQGLAVLLALSMRGQPGAYWALVAAPVTRALVEMIGSWIACPWRPGPPRRGVGTKAMAGFGANLTGFNIINYFARQSDTLLLAKFYGTAVVGGYDRAYRLFILPNQCINSTVQTIAVPALSRVASEPERYRRVFTRIVRLTLIFSMSLSAFTSVNADLVIRVMLGDRWLDYAPVLFWLALAGVGQTVAHTSGWLFASQGRGRDIFWWGVFGSGTMIVSIAASAPFGAVPLATVYSLTSTILIVPACLWWVGRRGPVSTLDIYRAAAWPAVAAAAVVVTSLLIGSFFTLTPLLDIVIRTLAAGVAILAVLIAVEGYHSPRSMAQMLR</sequence>
<name>A0A5C6ALK2_9BACT</name>
<evidence type="ECO:0000256" key="7">
    <source>
        <dbReference type="SAM" id="Phobius"/>
    </source>
</evidence>
<dbReference type="RefSeq" id="WP_197526261.1">
    <property type="nucleotide sequence ID" value="NZ_SJPR01000001.1"/>
</dbReference>
<keyword evidence="3" id="KW-1003">Cell membrane</keyword>
<dbReference type="EMBL" id="SJPR01000001">
    <property type="protein sequence ID" value="TWU00139.1"/>
    <property type="molecule type" value="Genomic_DNA"/>
</dbReference>
<dbReference type="InterPro" id="IPR050833">
    <property type="entry name" value="Poly_Biosynth_Transport"/>
</dbReference>
<gene>
    <name evidence="8" type="primary">tuaB_1</name>
    <name evidence="8" type="ORF">Pla108_10830</name>
</gene>
<dbReference type="AlphaFoldDB" id="A0A5C6ALK2"/>
<keyword evidence="4 7" id="KW-0812">Transmembrane</keyword>
<feature type="transmembrane region" description="Helical" evidence="7">
    <location>
        <begin position="54"/>
        <end position="73"/>
    </location>
</feature>
<dbReference type="PANTHER" id="PTHR30250">
    <property type="entry name" value="PST FAMILY PREDICTED COLANIC ACID TRANSPORTER"/>
    <property type="match status" value="1"/>
</dbReference>
<feature type="transmembrane region" description="Helical" evidence="7">
    <location>
        <begin position="304"/>
        <end position="321"/>
    </location>
</feature>
<protein>
    <submittedName>
        <fullName evidence="8">Teichuronic acid biosynthesis protein TuaB</fullName>
    </submittedName>
</protein>
<evidence type="ECO:0000313" key="8">
    <source>
        <dbReference type="EMBL" id="TWU00139.1"/>
    </source>
</evidence>
<evidence type="ECO:0000256" key="6">
    <source>
        <dbReference type="ARBA" id="ARBA00023136"/>
    </source>
</evidence>
<evidence type="ECO:0000256" key="5">
    <source>
        <dbReference type="ARBA" id="ARBA00022989"/>
    </source>
</evidence>
<feature type="transmembrane region" description="Helical" evidence="7">
    <location>
        <begin position="93"/>
        <end position="118"/>
    </location>
</feature>
<dbReference type="Proteomes" id="UP000317421">
    <property type="component" value="Unassembled WGS sequence"/>
</dbReference>
<dbReference type="GO" id="GO:0005886">
    <property type="term" value="C:plasma membrane"/>
    <property type="evidence" value="ECO:0007669"/>
    <property type="project" value="UniProtKB-SubCell"/>
</dbReference>
<feature type="transmembrane region" description="Helical" evidence="7">
    <location>
        <begin position="429"/>
        <end position="455"/>
    </location>
</feature>
<evidence type="ECO:0000256" key="3">
    <source>
        <dbReference type="ARBA" id="ARBA00022475"/>
    </source>
</evidence>
<reference evidence="8 9" key="1">
    <citation type="submission" date="2019-02" db="EMBL/GenBank/DDBJ databases">
        <title>Deep-cultivation of Planctomycetes and their phenomic and genomic characterization uncovers novel biology.</title>
        <authorList>
            <person name="Wiegand S."/>
            <person name="Jogler M."/>
            <person name="Boedeker C."/>
            <person name="Pinto D."/>
            <person name="Vollmers J."/>
            <person name="Rivas-Marin E."/>
            <person name="Kohn T."/>
            <person name="Peeters S.H."/>
            <person name="Heuer A."/>
            <person name="Rast P."/>
            <person name="Oberbeckmann S."/>
            <person name="Bunk B."/>
            <person name="Jeske O."/>
            <person name="Meyerdierks A."/>
            <person name="Storesund J.E."/>
            <person name="Kallscheuer N."/>
            <person name="Luecker S."/>
            <person name="Lage O.M."/>
            <person name="Pohl T."/>
            <person name="Merkel B.J."/>
            <person name="Hornburger P."/>
            <person name="Mueller R.-W."/>
            <person name="Bruemmer F."/>
            <person name="Labrenz M."/>
            <person name="Spormann A.M."/>
            <person name="Op Den Camp H."/>
            <person name="Overmann J."/>
            <person name="Amann R."/>
            <person name="Jetten M.S.M."/>
            <person name="Mascher T."/>
            <person name="Medema M.H."/>
            <person name="Devos D.P."/>
            <person name="Kaster A.-K."/>
            <person name="Ovreas L."/>
            <person name="Rohde M."/>
            <person name="Galperin M.Y."/>
            <person name="Jogler C."/>
        </authorList>
    </citation>
    <scope>NUCLEOTIDE SEQUENCE [LARGE SCALE GENOMIC DNA]</scope>
    <source>
        <strain evidence="8 9">Pla108</strain>
    </source>
</reference>